<organism evidence="1 2">
    <name type="scientific">Erwinia tasmaniensis (strain DSM 17950 / CFBP 7177 / CIP 109463 / NCPPB 4357 / Et1/99)</name>
    <dbReference type="NCBI Taxonomy" id="465817"/>
    <lineage>
        <taxon>Bacteria</taxon>
        <taxon>Pseudomonadati</taxon>
        <taxon>Pseudomonadota</taxon>
        <taxon>Gammaproteobacteria</taxon>
        <taxon>Enterobacterales</taxon>
        <taxon>Erwiniaceae</taxon>
        <taxon>Erwinia</taxon>
    </lineage>
</organism>
<evidence type="ECO:0000313" key="2">
    <source>
        <dbReference type="Proteomes" id="UP000001726"/>
    </source>
</evidence>
<dbReference type="EMBL" id="CU468135">
    <property type="protein sequence ID" value="CAO95592.1"/>
    <property type="molecule type" value="Genomic_DNA"/>
</dbReference>
<dbReference type="OrthoDB" id="6458179at2"/>
<dbReference type="Proteomes" id="UP000001726">
    <property type="component" value="Chromosome"/>
</dbReference>
<dbReference type="KEGG" id="eta:ETA_05460"/>
<name>B2VJI0_ERWT9</name>
<dbReference type="eggNOG" id="COG5492">
    <property type="taxonomic scope" value="Bacteria"/>
</dbReference>
<evidence type="ECO:0000313" key="1">
    <source>
        <dbReference type="EMBL" id="CAO95592.1"/>
    </source>
</evidence>
<dbReference type="AlphaFoldDB" id="B2VJI0"/>
<protein>
    <submittedName>
        <fullName evidence="1">Uncharacterized protein</fullName>
    </submittedName>
</protein>
<dbReference type="HOGENOM" id="CLU_008995_0_0_6"/>
<dbReference type="RefSeq" id="WP_012440300.1">
    <property type="nucleotide sequence ID" value="NC_010694.1"/>
</dbReference>
<gene>
    <name evidence="1" type="ordered locus">ETA_05460</name>
</gene>
<reference evidence="1 2" key="1">
    <citation type="journal article" date="2008" name="Environ. Microbiol.">
        <title>The genome of Erwinia tasmaniensis strain Et1/99, a non-pathogenic bacterium in the genus Erwinia.</title>
        <authorList>
            <person name="Kube M."/>
            <person name="Migdoll A.M."/>
            <person name="Mueller I."/>
            <person name="Kuhl H."/>
            <person name="Beck A."/>
            <person name="Reinhardt R."/>
            <person name="Geider K."/>
        </authorList>
    </citation>
    <scope>NUCLEOTIDE SEQUENCE [LARGE SCALE GENOMIC DNA]</scope>
    <source>
        <strain evidence="2">DSM 17950 / CFBP 7177 / CIP 109463 / NCPPB 4357 / Et1/99</strain>
    </source>
</reference>
<keyword evidence="2" id="KW-1185">Reference proteome</keyword>
<accession>B2VJI0</accession>
<proteinExistence type="predicted"/>
<sequence length="745" mass="82217">MKTIESINAVLNKKNATNGWDVLVAYDSTRVNKILSRQYQKKMADGYYYPPFSHTNTVYGLQFKNIIVGAPKISFENANLDDSAALVRLEFISGDVIRIDADGQVLQWDRISPGNNYAMEIRVELKYGNGSVSEDDEIAIHFDQGTLLDIRGLNKLPNEILAVFRNYLRENAMKYSLGRLKQDETSHQLYPREFIVRTQRHPDASSRAAPYNTDGAVLLFISTNHEGKGSYPTNDQPWVIPHDKSAAMLISDRVLFGPLLAWQFVGQVKDLAWSTPYSPEGRRMLQFTQGYVPTTDVIKGSYRGPGFHGMMWSSDASQNERPARLSMADFQLGKGPDNKTIIGRFSQQTFTDIFTDSLAAEVKPITTVENVPFKRSGTYNARLSLDKDSNIVFNGSANFNLESTHSTWSLVTNSAKEKFIRQATDNLNKGGIFQLGDIKTFYLRNVLFPDRDVLSFSDVALPGDLVMYGEVTESMTSINVTAEKERIAAGQTLRFSASLPDGSVPGGLEWTVNGVGSIDDNGLYRAPALGKIAQAQNIIVTVKNAEGLTGSALITVLSSSLELLTAFITLPETHAPQPFQLHSTVTGTTGAIAWRLESNLEYPGTIDSTGLYTPPPEGRYAEGFNVVMAIATLPSGEEQKAIICLKEKSTQRAFRAEPAFHPRIPANGVAGFSTRSRDFNANLWELFPQVGSLSEPMSIKDGDVTVWSSNFHAPGDCAQARVVLVNMTEKDKPWHGGYGLVELMP</sequence>